<reference evidence="4 5" key="1">
    <citation type="submission" date="2019-01" db="EMBL/GenBank/DDBJ databases">
        <title>Lactibacter flavus gen. nov., sp. nov., a novel bacterium of the family Propionibacteriaceae isolated from raw milk and dairy products.</title>
        <authorList>
            <person name="Huptas C."/>
            <person name="Wenning M."/>
            <person name="Breitenwieser F."/>
            <person name="Doll E."/>
            <person name="Von Neubeck M."/>
            <person name="Busse H.-J."/>
            <person name="Scherer S."/>
        </authorList>
    </citation>
    <scope>NUCLEOTIDE SEQUENCE [LARGE SCALE GENOMIC DNA]</scope>
    <source>
        <strain evidence="4 5">DSM 22130</strain>
    </source>
</reference>
<dbReference type="OrthoDB" id="159782at2"/>
<name>A0A4Q9KPH0_PROTD</name>
<evidence type="ECO:0000256" key="2">
    <source>
        <dbReference type="ARBA" id="ARBA00022722"/>
    </source>
</evidence>
<keyword evidence="3" id="KW-0378">Hydrolase</keyword>
<dbReference type="Proteomes" id="UP000291933">
    <property type="component" value="Unassembled WGS sequence"/>
</dbReference>
<keyword evidence="1" id="KW-1277">Toxin-antitoxin system</keyword>
<protein>
    <submittedName>
        <fullName evidence="4">DUF86 domain-containing protein</fullName>
    </submittedName>
</protein>
<dbReference type="GO" id="GO:0110001">
    <property type="term" value="C:toxin-antitoxin complex"/>
    <property type="evidence" value="ECO:0007669"/>
    <property type="project" value="InterPro"/>
</dbReference>
<dbReference type="AlphaFoldDB" id="A0A4Q9KPH0"/>
<accession>A0A4Q9KPH0</accession>
<dbReference type="EMBL" id="SDMR01000002">
    <property type="protein sequence ID" value="TBT95910.1"/>
    <property type="molecule type" value="Genomic_DNA"/>
</dbReference>
<keyword evidence="2" id="KW-0540">Nuclease</keyword>
<dbReference type="Pfam" id="PF01934">
    <property type="entry name" value="HepT-like"/>
    <property type="match status" value="1"/>
</dbReference>
<dbReference type="GO" id="GO:0016787">
    <property type="term" value="F:hydrolase activity"/>
    <property type="evidence" value="ECO:0007669"/>
    <property type="project" value="UniProtKB-KW"/>
</dbReference>
<evidence type="ECO:0000313" key="4">
    <source>
        <dbReference type="EMBL" id="TBT95910.1"/>
    </source>
</evidence>
<sequence>MDRKVAKDLLHVRDWLDRARDIVSRGQDAYAEDALLQEAGDSLMMKLGEAASRLARANVEPPPGVAWSDAIANRNWLIHQYDQIDRGLTWVTLTRDLAGWRAALEALFTGAQRALASEQSEAG</sequence>
<gene>
    <name evidence="4" type="ORF">ET996_02735</name>
</gene>
<organism evidence="4 5">
    <name type="scientific">Propioniciclava tarda</name>
    <dbReference type="NCBI Taxonomy" id="433330"/>
    <lineage>
        <taxon>Bacteria</taxon>
        <taxon>Bacillati</taxon>
        <taxon>Actinomycetota</taxon>
        <taxon>Actinomycetes</taxon>
        <taxon>Propionibacteriales</taxon>
        <taxon>Propionibacteriaceae</taxon>
        <taxon>Propioniciclava</taxon>
    </lineage>
</organism>
<evidence type="ECO:0000256" key="3">
    <source>
        <dbReference type="ARBA" id="ARBA00022801"/>
    </source>
</evidence>
<dbReference type="GO" id="GO:0004540">
    <property type="term" value="F:RNA nuclease activity"/>
    <property type="evidence" value="ECO:0007669"/>
    <property type="project" value="InterPro"/>
</dbReference>
<keyword evidence="5" id="KW-1185">Reference proteome</keyword>
<evidence type="ECO:0000313" key="5">
    <source>
        <dbReference type="Proteomes" id="UP000291933"/>
    </source>
</evidence>
<dbReference type="RefSeq" id="WP_131171025.1">
    <property type="nucleotide sequence ID" value="NZ_FXTL01000002.1"/>
</dbReference>
<evidence type="ECO:0000256" key="1">
    <source>
        <dbReference type="ARBA" id="ARBA00022649"/>
    </source>
</evidence>
<proteinExistence type="predicted"/>
<dbReference type="InterPro" id="IPR008201">
    <property type="entry name" value="HepT-like"/>
</dbReference>
<comment type="caution">
    <text evidence="4">The sequence shown here is derived from an EMBL/GenBank/DDBJ whole genome shotgun (WGS) entry which is preliminary data.</text>
</comment>